<evidence type="ECO:0000313" key="7">
    <source>
        <dbReference type="Proteomes" id="UP000275368"/>
    </source>
</evidence>
<dbReference type="GO" id="GO:0008270">
    <property type="term" value="F:zinc ion binding"/>
    <property type="evidence" value="ECO:0007669"/>
    <property type="project" value="UniProtKB-KW"/>
</dbReference>
<evidence type="ECO:0000256" key="3">
    <source>
        <dbReference type="ARBA" id="ARBA00022737"/>
    </source>
</evidence>
<dbReference type="Proteomes" id="UP000275368">
    <property type="component" value="Chromosome"/>
</dbReference>
<dbReference type="AlphaFoldDB" id="A0A3G9J8M2"/>
<dbReference type="PANTHER" id="PTHR24104:SF25">
    <property type="entry name" value="PROTEIN LIN-41"/>
    <property type="match status" value="1"/>
</dbReference>
<dbReference type="CDD" id="cd05819">
    <property type="entry name" value="NHL"/>
    <property type="match status" value="1"/>
</dbReference>
<keyword evidence="2" id="KW-0812">Transmembrane</keyword>
<dbReference type="GO" id="GO:0016020">
    <property type="term" value="C:membrane"/>
    <property type="evidence" value="ECO:0007669"/>
    <property type="project" value="UniProtKB-SubCell"/>
</dbReference>
<dbReference type="Gene3D" id="2.120.10.30">
    <property type="entry name" value="TolB, C-terminal domain"/>
    <property type="match status" value="2"/>
</dbReference>
<sequence length="670" mass="76054">MIRTLRVLICLIAFMILLPTVTGAVPYRTYYVDGTGEYYRIQPLYVPDGVLDYPFKEPVHVHIGQNDQVFVFDKSLSKVLVFDSKRTLVREIGDEDGEGRLNAPEGGFVHSNGDIYVADTGNRRIAVFSAEGRFLRAFGKPDATMLGDAFQFVPTNLVVDRRGVMYVTVRASDQGLVRINPDGQFLGFFGANKSSPSFLSWVKRLVLTKEQLEKEVANKPRPIANIAMDQEGYLLSVSPGIEMAGNIRKLNAGGADALKNIVLINSWNIVDVAADANGFLYGLEQANGEVTVYDPKGNALFVFGTKQQFAQVRGQFIYPTNIAINSQFELAVADSGLKVVQLFKRTAFATDILTASDLYYKGRYAESESYWNKVLQQNEMFDISSQGLGRIALLKGNYEEAQRLFQSAYDVNGYSEAFWNTRIDRIKAGMIPAIAIILFTWILYRLLRKKTILLWRNIAWPDAVRRYGGEWKTFWYCFFHPYEGYYQLKGKKISFVFILSILLLTILVRAANVYKSGFIFHPVDRSTLNLGFELLFIFVPWLTWIIANYLVCSVKGGEGRLREVLQASTFGLSPYLLISVIIIPLSNIVVLEEMIIVNVVSKVMLLWTVAHFFVMTQVIHNFEFLETLKNTVITTFTICIIWFFVIVISGMTYNLYDFVFQLYKEVMFNA</sequence>
<dbReference type="InterPro" id="IPR011990">
    <property type="entry name" value="TPR-like_helical_dom_sf"/>
</dbReference>
<organism evidence="6 7">
    <name type="scientific">Paenibacillus baekrokdamisoli</name>
    <dbReference type="NCBI Taxonomy" id="1712516"/>
    <lineage>
        <taxon>Bacteria</taxon>
        <taxon>Bacillati</taxon>
        <taxon>Bacillota</taxon>
        <taxon>Bacilli</taxon>
        <taxon>Bacillales</taxon>
        <taxon>Paenibacillaceae</taxon>
        <taxon>Paenibacillus</taxon>
    </lineage>
</organism>
<dbReference type="InterPro" id="IPR001258">
    <property type="entry name" value="NHL_repeat"/>
</dbReference>
<evidence type="ECO:0000256" key="2">
    <source>
        <dbReference type="ARBA" id="ARBA00022692"/>
    </source>
</evidence>
<dbReference type="InterPro" id="IPR050952">
    <property type="entry name" value="TRIM-NHL_E3_ligases"/>
</dbReference>
<dbReference type="OrthoDB" id="9799230at2"/>
<dbReference type="RefSeq" id="WP_125659805.1">
    <property type="nucleotide sequence ID" value="NZ_AP019308.1"/>
</dbReference>
<dbReference type="SUPFAM" id="SSF48452">
    <property type="entry name" value="TPR-like"/>
    <property type="match status" value="1"/>
</dbReference>
<keyword evidence="3" id="KW-0677">Repeat</keyword>
<keyword evidence="7" id="KW-1185">Reference proteome</keyword>
<evidence type="ECO:0000256" key="4">
    <source>
        <dbReference type="ARBA" id="ARBA00022989"/>
    </source>
</evidence>
<dbReference type="EMBL" id="AP019308">
    <property type="protein sequence ID" value="BBH22161.1"/>
    <property type="molecule type" value="Genomic_DNA"/>
</dbReference>
<name>A0A3G9J8M2_9BACL</name>
<keyword evidence="4" id="KW-1133">Transmembrane helix</keyword>
<evidence type="ECO:0000256" key="5">
    <source>
        <dbReference type="ARBA" id="ARBA00023136"/>
    </source>
</evidence>
<dbReference type="SUPFAM" id="SSF101898">
    <property type="entry name" value="NHL repeat"/>
    <property type="match status" value="1"/>
</dbReference>
<keyword evidence="5" id="KW-0472">Membrane</keyword>
<dbReference type="InterPro" id="IPR011042">
    <property type="entry name" value="6-blade_b-propeller_TolB-like"/>
</dbReference>
<accession>A0A3G9J8M2</accession>
<dbReference type="KEGG" id="pbk:Back11_35060"/>
<gene>
    <name evidence="6" type="ORF">Back11_35060</name>
</gene>
<dbReference type="PANTHER" id="PTHR24104">
    <property type="entry name" value="E3 UBIQUITIN-PROTEIN LIGASE NHLRC1-RELATED"/>
    <property type="match status" value="1"/>
</dbReference>
<evidence type="ECO:0000313" key="6">
    <source>
        <dbReference type="EMBL" id="BBH22161.1"/>
    </source>
</evidence>
<dbReference type="Pfam" id="PF04893">
    <property type="entry name" value="Yip1"/>
    <property type="match status" value="1"/>
</dbReference>
<protein>
    <submittedName>
        <fullName evidence="6">Uncharacterized protein</fullName>
    </submittedName>
</protein>
<reference evidence="6 7" key="1">
    <citation type="submission" date="2018-11" db="EMBL/GenBank/DDBJ databases">
        <title>Complete genome sequence of Paenibacillus baekrokdamisoli strain KCTC 33723.</title>
        <authorList>
            <person name="Kang S.W."/>
            <person name="Lee K.C."/>
            <person name="Kim K.K."/>
            <person name="Kim J.S."/>
            <person name="Kim D.S."/>
            <person name="Ko S.H."/>
            <person name="Yang S.H."/>
            <person name="Lee J.S."/>
        </authorList>
    </citation>
    <scope>NUCLEOTIDE SEQUENCE [LARGE SCALE GENOMIC DNA]</scope>
    <source>
        <strain evidence="6 7">KCTC 33723</strain>
    </source>
</reference>
<proteinExistence type="predicted"/>
<dbReference type="Gene3D" id="1.25.40.10">
    <property type="entry name" value="Tetratricopeptide repeat domain"/>
    <property type="match status" value="1"/>
</dbReference>
<dbReference type="InterPro" id="IPR006977">
    <property type="entry name" value="Yip1_dom"/>
</dbReference>
<evidence type="ECO:0000256" key="1">
    <source>
        <dbReference type="ARBA" id="ARBA00004141"/>
    </source>
</evidence>
<dbReference type="PROSITE" id="PS51125">
    <property type="entry name" value="NHL"/>
    <property type="match status" value="1"/>
</dbReference>
<comment type="subcellular location">
    <subcellularLocation>
        <location evidence="1">Membrane</location>
        <topology evidence="1">Multi-pass membrane protein</topology>
    </subcellularLocation>
</comment>